<protein>
    <submittedName>
        <fullName evidence="2">Ribonuclease H-like domain-containing protein</fullName>
    </submittedName>
</protein>
<organism evidence="2">
    <name type="scientific">Tanacetum cinerariifolium</name>
    <name type="common">Dalmatian daisy</name>
    <name type="synonym">Chrysanthemum cinerariifolium</name>
    <dbReference type="NCBI Taxonomy" id="118510"/>
    <lineage>
        <taxon>Eukaryota</taxon>
        <taxon>Viridiplantae</taxon>
        <taxon>Streptophyta</taxon>
        <taxon>Embryophyta</taxon>
        <taxon>Tracheophyta</taxon>
        <taxon>Spermatophyta</taxon>
        <taxon>Magnoliopsida</taxon>
        <taxon>eudicotyledons</taxon>
        <taxon>Gunneridae</taxon>
        <taxon>Pentapetalae</taxon>
        <taxon>asterids</taxon>
        <taxon>campanulids</taxon>
        <taxon>Asterales</taxon>
        <taxon>Asteraceae</taxon>
        <taxon>Asteroideae</taxon>
        <taxon>Anthemideae</taxon>
        <taxon>Anthemidinae</taxon>
        <taxon>Tanacetum</taxon>
    </lineage>
</organism>
<feature type="domain" description="Retroviral polymerase SH3-like" evidence="1">
    <location>
        <begin position="6"/>
        <end position="45"/>
    </location>
</feature>
<dbReference type="AlphaFoldDB" id="A0A699J3T5"/>
<comment type="caution">
    <text evidence="2">The sequence shown here is derived from an EMBL/GenBank/DDBJ whole genome shotgun (WGS) entry which is preliminary data.</text>
</comment>
<dbReference type="InterPro" id="IPR057670">
    <property type="entry name" value="SH3_retrovirus"/>
</dbReference>
<dbReference type="EMBL" id="BKCJ010368229">
    <property type="protein sequence ID" value="GFA09571.1"/>
    <property type="molecule type" value="Genomic_DNA"/>
</dbReference>
<proteinExistence type="predicted"/>
<gene>
    <name evidence="2" type="ORF">Tci_581543</name>
</gene>
<evidence type="ECO:0000313" key="2">
    <source>
        <dbReference type="EMBL" id="GFA09571.1"/>
    </source>
</evidence>
<sequence length="80" mass="9076">MRPFGCLVTILNTLDHLGKFDGKVDEGFFVEYSLNSKAFRVFNVVESHLNAIEITAAHIDVNVAQLELVLLVYFNKKYAK</sequence>
<reference evidence="2" key="1">
    <citation type="journal article" date="2019" name="Sci. Rep.">
        <title>Draft genome of Tanacetum cinerariifolium, the natural source of mosquito coil.</title>
        <authorList>
            <person name="Yamashiro T."/>
            <person name="Shiraishi A."/>
            <person name="Satake H."/>
            <person name="Nakayama K."/>
        </authorList>
    </citation>
    <scope>NUCLEOTIDE SEQUENCE</scope>
</reference>
<name>A0A699J3T5_TANCI</name>
<dbReference type="Pfam" id="PF25597">
    <property type="entry name" value="SH3_retrovirus"/>
    <property type="match status" value="1"/>
</dbReference>
<accession>A0A699J3T5</accession>
<evidence type="ECO:0000259" key="1">
    <source>
        <dbReference type="Pfam" id="PF25597"/>
    </source>
</evidence>